<evidence type="ECO:0000256" key="5">
    <source>
        <dbReference type="ARBA" id="ARBA00022840"/>
    </source>
</evidence>
<dbReference type="InterPro" id="IPR006195">
    <property type="entry name" value="aa-tRNA-synth_II"/>
</dbReference>
<dbReference type="Gene3D" id="3.40.50.800">
    <property type="entry name" value="Anticodon-binding domain"/>
    <property type="match status" value="1"/>
</dbReference>
<evidence type="ECO:0000259" key="9">
    <source>
        <dbReference type="PROSITE" id="PS50862"/>
    </source>
</evidence>
<dbReference type="PROSITE" id="PS50862">
    <property type="entry name" value="AA_TRNA_LIGASE_II"/>
    <property type="match status" value="1"/>
</dbReference>
<dbReference type="SUPFAM" id="SSF52954">
    <property type="entry name" value="Class II aaRS ABD-related"/>
    <property type="match status" value="1"/>
</dbReference>
<dbReference type="WBParaSite" id="maker-PairedContig_5379-snap-gene-2.26-mRNA-1">
    <property type="protein sequence ID" value="maker-PairedContig_5379-snap-gene-2.26-mRNA-1"/>
    <property type="gene ID" value="maker-PairedContig_5379-snap-gene-2.26"/>
</dbReference>
<comment type="similarity">
    <text evidence="1">Belongs to the class-II aminoacyl-tRNA synthetase family.</text>
</comment>
<dbReference type="InterPro" id="IPR041715">
    <property type="entry name" value="HisRS-like_core"/>
</dbReference>
<dbReference type="InterPro" id="IPR033656">
    <property type="entry name" value="HisRS_anticodon"/>
</dbReference>
<dbReference type="GO" id="GO:0032543">
    <property type="term" value="P:mitochondrial translation"/>
    <property type="evidence" value="ECO:0007669"/>
    <property type="project" value="TreeGrafter"/>
</dbReference>
<dbReference type="FunFam" id="3.40.50.800:FF:000008">
    <property type="entry name" value="histidine--tRNA ligase, cytoplasmic isoform X1"/>
    <property type="match status" value="1"/>
</dbReference>
<dbReference type="GO" id="GO:0004821">
    <property type="term" value="F:histidine-tRNA ligase activity"/>
    <property type="evidence" value="ECO:0007669"/>
    <property type="project" value="UniProtKB-EC"/>
</dbReference>
<dbReference type="GO" id="GO:0005739">
    <property type="term" value="C:mitochondrion"/>
    <property type="evidence" value="ECO:0007669"/>
    <property type="project" value="TreeGrafter"/>
</dbReference>
<evidence type="ECO:0000256" key="2">
    <source>
        <dbReference type="ARBA" id="ARBA00012815"/>
    </source>
</evidence>
<sequence>MNTNVQLGKQYFKIVQNIIRKKEKQEAGRKKEQQRKQTTCEDLVSLPSNIDRHFSNASKMESIDIDSAHGLREEIKALANEIQTLKDIKENEHLIKTNIAGMVEKPLANHESQRKFEIRCPRGTRDYGPQDMTLRRQVLDVVTECFKRHGGVTIDTPVFELRDILMGKYGEEGGKLVYDLSDQGGELLSLRYDLTVPFARYLAMNKTIMYIKRYHIGKVYRRDNPSRGRFREFYQCDFDIAGSYDLMIPEAELLRIISEILNALDVGTFEIKVNHKLLLDGMFAVCDVPKKHYKAVYSSIDKLDKLPWEDIKNELCNEKYIHCDVVSKLETFVRLREHNNSLTNLDLLNWFEKDETTSQNNDIQKAVSEMKQLLEYCELFGILSTITIEPSLARGLDYYTGAIFEVTLKDCSEKIQIENGDSDKETRSINIGSVAGGGRYDNLVSMFLPKHKVPCVGISLGIERLFTIMKEKLKMEDVRSKDTQVLVASAQKKLVKERMKICRLLWDNNIKAEMALKANPKMLDQMQYCEEHKIPLAIIVGERELEEGILKLRDVPSRIEQDIPRDNLVEELNRRLKHLQ</sequence>
<evidence type="ECO:0000256" key="7">
    <source>
        <dbReference type="ARBA" id="ARBA00023146"/>
    </source>
</evidence>
<keyword evidence="3" id="KW-0436">Ligase</keyword>
<dbReference type="AlphaFoldDB" id="A0A1I8EW38"/>
<name>A0A1I8EW38_WUCBA</name>
<evidence type="ECO:0000256" key="4">
    <source>
        <dbReference type="ARBA" id="ARBA00022741"/>
    </source>
</evidence>
<dbReference type="GO" id="GO:0005524">
    <property type="term" value="F:ATP binding"/>
    <property type="evidence" value="ECO:0007669"/>
    <property type="project" value="UniProtKB-KW"/>
</dbReference>
<dbReference type="CDD" id="cd00773">
    <property type="entry name" value="HisRS-like_core"/>
    <property type="match status" value="1"/>
</dbReference>
<dbReference type="Pfam" id="PF03129">
    <property type="entry name" value="HGTP_anticodon"/>
    <property type="match status" value="1"/>
</dbReference>
<dbReference type="InterPro" id="IPR045864">
    <property type="entry name" value="aa-tRNA-synth_II/BPL/LPL"/>
</dbReference>
<evidence type="ECO:0000256" key="6">
    <source>
        <dbReference type="ARBA" id="ARBA00022917"/>
    </source>
</evidence>
<dbReference type="HAMAP" id="MF_00127">
    <property type="entry name" value="His_tRNA_synth"/>
    <property type="match status" value="1"/>
</dbReference>
<dbReference type="SUPFAM" id="SSF55681">
    <property type="entry name" value="Class II aaRS and biotin synthetases"/>
    <property type="match status" value="1"/>
</dbReference>
<keyword evidence="7" id="KW-0030">Aminoacyl-tRNA synthetase</keyword>
<protein>
    <recommendedName>
        <fullName evidence="2">histidine--tRNA ligase</fullName>
        <ecNumber evidence="2">6.1.1.21</ecNumber>
    </recommendedName>
</protein>
<dbReference type="CDD" id="cd00859">
    <property type="entry name" value="HisRS_anticodon"/>
    <property type="match status" value="1"/>
</dbReference>
<dbReference type="InterPro" id="IPR004154">
    <property type="entry name" value="Anticodon-bd"/>
</dbReference>
<dbReference type="GO" id="GO:0006427">
    <property type="term" value="P:histidyl-tRNA aminoacylation"/>
    <property type="evidence" value="ECO:0007669"/>
    <property type="project" value="InterPro"/>
</dbReference>
<accession>A0A1I8EW38</accession>
<reference evidence="10" key="1">
    <citation type="submission" date="2016-11" db="UniProtKB">
        <authorList>
            <consortium name="WormBaseParasite"/>
        </authorList>
    </citation>
    <scope>IDENTIFICATION</scope>
    <source>
        <strain evidence="10">pt0022</strain>
    </source>
</reference>
<dbReference type="STRING" id="6293.A0A1I8EW38"/>
<dbReference type="Pfam" id="PF13393">
    <property type="entry name" value="tRNA-synt_His"/>
    <property type="match status" value="1"/>
</dbReference>
<evidence type="ECO:0000256" key="8">
    <source>
        <dbReference type="ARBA" id="ARBA00047639"/>
    </source>
</evidence>
<dbReference type="EC" id="6.1.1.21" evidence="2"/>
<keyword evidence="5" id="KW-0067">ATP-binding</keyword>
<evidence type="ECO:0000313" key="10">
    <source>
        <dbReference type="WBParaSite" id="maker-PairedContig_5379-snap-gene-2.26-mRNA-1"/>
    </source>
</evidence>
<dbReference type="Gene3D" id="3.30.930.10">
    <property type="entry name" value="Bira Bifunctional Protein, Domain 2"/>
    <property type="match status" value="1"/>
</dbReference>
<dbReference type="PANTHER" id="PTHR11476:SF7">
    <property type="entry name" value="HISTIDINE--TRNA LIGASE"/>
    <property type="match status" value="1"/>
</dbReference>
<dbReference type="FunFam" id="3.30.930.10:FF:000061">
    <property type="entry name" value="Histidine--tRNA ligase, cytoplasmic"/>
    <property type="match status" value="1"/>
</dbReference>
<comment type="catalytic activity">
    <reaction evidence="8">
        <text>tRNA(His) + L-histidine + ATP = L-histidyl-tRNA(His) + AMP + diphosphate + H(+)</text>
        <dbReference type="Rhea" id="RHEA:17313"/>
        <dbReference type="Rhea" id="RHEA-COMP:9665"/>
        <dbReference type="Rhea" id="RHEA-COMP:9689"/>
        <dbReference type="ChEBI" id="CHEBI:15378"/>
        <dbReference type="ChEBI" id="CHEBI:30616"/>
        <dbReference type="ChEBI" id="CHEBI:33019"/>
        <dbReference type="ChEBI" id="CHEBI:57595"/>
        <dbReference type="ChEBI" id="CHEBI:78442"/>
        <dbReference type="ChEBI" id="CHEBI:78527"/>
        <dbReference type="ChEBI" id="CHEBI:456215"/>
        <dbReference type="EC" id="6.1.1.21"/>
    </reaction>
</comment>
<dbReference type="GO" id="GO:0005829">
    <property type="term" value="C:cytosol"/>
    <property type="evidence" value="ECO:0007669"/>
    <property type="project" value="TreeGrafter"/>
</dbReference>
<proteinExistence type="inferred from homology"/>
<dbReference type="PANTHER" id="PTHR11476">
    <property type="entry name" value="HISTIDYL-TRNA SYNTHETASE"/>
    <property type="match status" value="1"/>
</dbReference>
<dbReference type="InterPro" id="IPR015807">
    <property type="entry name" value="His-tRNA-ligase"/>
</dbReference>
<dbReference type="GO" id="GO:0003723">
    <property type="term" value="F:RNA binding"/>
    <property type="evidence" value="ECO:0007669"/>
    <property type="project" value="TreeGrafter"/>
</dbReference>
<evidence type="ECO:0000256" key="1">
    <source>
        <dbReference type="ARBA" id="ARBA00008226"/>
    </source>
</evidence>
<dbReference type="InterPro" id="IPR036621">
    <property type="entry name" value="Anticodon-bd_dom_sf"/>
</dbReference>
<feature type="domain" description="Aminoacyl-transfer RNA synthetases class-II family profile" evidence="9">
    <location>
        <begin position="98"/>
        <end position="488"/>
    </location>
</feature>
<dbReference type="NCBIfam" id="TIGR00442">
    <property type="entry name" value="hisS"/>
    <property type="match status" value="1"/>
</dbReference>
<dbReference type="GO" id="GO:0002119">
    <property type="term" value="P:nematode larval development"/>
    <property type="evidence" value="ECO:0007669"/>
    <property type="project" value="TreeGrafter"/>
</dbReference>
<organism evidence="10">
    <name type="scientific">Wuchereria bancrofti</name>
    <dbReference type="NCBI Taxonomy" id="6293"/>
    <lineage>
        <taxon>Eukaryota</taxon>
        <taxon>Metazoa</taxon>
        <taxon>Ecdysozoa</taxon>
        <taxon>Nematoda</taxon>
        <taxon>Chromadorea</taxon>
        <taxon>Rhabditida</taxon>
        <taxon>Spirurina</taxon>
        <taxon>Spiruromorpha</taxon>
        <taxon>Filarioidea</taxon>
        <taxon>Onchocercidae</taxon>
        <taxon>Wuchereria</taxon>
    </lineage>
</organism>
<keyword evidence="4" id="KW-0547">Nucleotide-binding</keyword>
<evidence type="ECO:0000256" key="3">
    <source>
        <dbReference type="ARBA" id="ARBA00022598"/>
    </source>
</evidence>
<keyword evidence="6" id="KW-0648">Protein biosynthesis</keyword>